<proteinExistence type="predicted"/>
<evidence type="ECO:0000313" key="2">
    <source>
        <dbReference type="Proteomes" id="UP000198649"/>
    </source>
</evidence>
<dbReference type="OrthoDB" id="3830538at2"/>
<protein>
    <submittedName>
        <fullName evidence="1">Uncharacterized protein</fullName>
    </submittedName>
</protein>
<sequence>MTPYEDLASPTDMAADCQAAGRNLGLETRLEQAARSAVQPAPSIHFEDFPREVAKREIRISDAATRIANALHLHLD</sequence>
<dbReference type="RefSeq" id="WP_091110533.1">
    <property type="nucleotide sequence ID" value="NZ_BKAF01000004.1"/>
</dbReference>
<dbReference type="Proteomes" id="UP000198649">
    <property type="component" value="Unassembled WGS sequence"/>
</dbReference>
<dbReference type="AlphaFoldDB" id="A0A1I3D474"/>
<name>A0A1I3D474_9ACTN</name>
<reference evidence="1 2" key="1">
    <citation type="submission" date="2016-10" db="EMBL/GenBank/DDBJ databases">
        <authorList>
            <person name="de Groot N.N."/>
        </authorList>
    </citation>
    <scope>NUCLEOTIDE SEQUENCE [LARGE SCALE GENOMIC DNA]</scope>
    <source>
        <strain evidence="1 2">CGMCC 1.11156</strain>
    </source>
</reference>
<organism evidence="1 2">
    <name type="scientific">Nocardioides psychrotolerans</name>
    <dbReference type="NCBI Taxonomy" id="1005945"/>
    <lineage>
        <taxon>Bacteria</taxon>
        <taxon>Bacillati</taxon>
        <taxon>Actinomycetota</taxon>
        <taxon>Actinomycetes</taxon>
        <taxon>Propionibacteriales</taxon>
        <taxon>Nocardioidaceae</taxon>
        <taxon>Nocardioides</taxon>
    </lineage>
</organism>
<evidence type="ECO:0000313" key="1">
    <source>
        <dbReference type="EMBL" id="SFH81513.1"/>
    </source>
</evidence>
<gene>
    <name evidence="1" type="ORF">SAMN05216561_102345</name>
</gene>
<keyword evidence="2" id="KW-1185">Reference proteome</keyword>
<accession>A0A1I3D474</accession>
<dbReference type="EMBL" id="FOQG01000002">
    <property type="protein sequence ID" value="SFH81513.1"/>
    <property type="molecule type" value="Genomic_DNA"/>
</dbReference>